<feature type="transmembrane region" description="Helical" evidence="1">
    <location>
        <begin position="206"/>
        <end position="223"/>
    </location>
</feature>
<feature type="transmembrane region" description="Helical" evidence="1">
    <location>
        <begin position="26"/>
        <end position="44"/>
    </location>
</feature>
<evidence type="ECO:0008006" key="4">
    <source>
        <dbReference type="Google" id="ProtNLM"/>
    </source>
</evidence>
<dbReference type="InterPro" id="IPR008496">
    <property type="entry name" value="TMEM222/RTE1"/>
</dbReference>
<evidence type="ECO:0000313" key="2">
    <source>
        <dbReference type="EMBL" id="CAD7633625.1"/>
    </source>
</evidence>
<dbReference type="Pfam" id="PF05608">
    <property type="entry name" value="RTE1"/>
    <property type="match status" value="2"/>
</dbReference>
<dbReference type="AlphaFoldDB" id="A0A7R9L1X9"/>
<dbReference type="EMBL" id="CAJPIZ010013070">
    <property type="protein sequence ID" value="CAG2114055.1"/>
    <property type="molecule type" value="Genomic_DNA"/>
</dbReference>
<keyword evidence="1" id="KW-0472">Membrane</keyword>
<organism evidence="2">
    <name type="scientific">Medioppia subpectinata</name>
    <dbReference type="NCBI Taxonomy" id="1979941"/>
    <lineage>
        <taxon>Eukaryota</taxon>
        <taxon>Metazoa</taxon>
        <taxon>Ecdysozoa</taxon>
        <taxon>Arthropoda</taxon>
        <taxon>Chelicerata</taxon>
        <taxon>Arachnida</taxon>
        <taxon>Acari</taxon>
        <taxon>Acariformes</taxon>
        <taxon>Sarcoptiformes</taxon>
        <taxon>Oribatida</taxon>
        <taxon>Brachypylina</taxon>
        <taxon>Oppioidea</taxon>
        <taxon>Oppiidae</taxon>
        <taxon>Medioppia</taxon>
    </lineage>
</organism>
<dbReference type="OrthoDB" id="267284at2759"/>
<keyword evidence="1" id="KW-1133">Transmembrane helix</keyword>
<dbReference type="EMBL" id="OC867645">
    <property type="protein sequence ID" value="CAD7633625.1"/>
    <property type="molecule type" value="Genomic_DNA"/>
</dbReference>
<dbReference type="PANTHER" id="PTHR20921:SF0">
    <property type="entry name" value="TRANSMEMBRANE PROTEIN 222"/>
    <property type="match status" value="1"/>
</dbReference>
<sequence length="224" mass="25880">MTRKFTLFSVSIITFAKQLPKKADVLFGFTAHWVCLLLTTETQVMKNITFADQMPGSDGQQPRPVDTSAHRYPYCVVWTPIPLITWLVPLIGHMGICLANGVVRDFAGPYYVSQDEMAFGWPTKYWQLDPRLVTIGQSWDDSVKQASDEYMHRMHHLCCDNCHSHVSMALNLMRYNGKSNYNMVSTFFLFTIHSKYISFWSFLKTWIPFIVLISVIIGLVIYFK</sequence>
<dbReference type="PANTHER" id="PTHR20921">
    <property type="entry name" value="TRANSMEMBRANE PROTEIN 222"/>
    <property type="match status" value="1"/>
</dbReference>
<dbReference type="Proteomes" id="UP000759131">
    <property type="component" value="Unassembled WGS sequence"/>
</dbReference>
<evidence type="ECO:0000313" key="3">
    <source>
        <dbReference type="Proteomes" id="UP000759131"/>
    </source>
</evidence>
<name>A0A7R9L1X9_9ACAR</name>
<reference evidence="2" key="1">
    <citation type="submission" date="2020-11" db="EMBL/GenBank/DDBJ databases">
        <authorList>
            <person name="Tran Van P."/>
        </authorList>
    </citation>
    <scope>NUCLEOTIDE SEQUENCE</scope>
</reference>
<evidence type="ECO:0000256" key="1">
    <source>
        <dbReference type="SAM" id="Phobius"/>
    </source>
</evidence>
<accession>A0A7R9L1X9</accession>
<gene>
    <name evidence="2" type="ORF">OSB1V03_LOCUS14021</name>
</gene>
<feature type="transmembrane region" description="Helical" evidence="1">
    <location>
        <begin position="181"/>
        <end position="200"/>
    </location>
</feature>
<proteinExistence type="predicted"/>
<keyword evidence="1" id="KW-0812">Transmembrane</keyword>
<keyword evidence="3" id="KW-1185">Reference proteome</keyword>
<protein>
    <recommendedName>
        <fullName evidence="4">Transmembrane protein 222</fullName>
    </recommendedName>
</protein>